<comment type="caution">
    <text evidence="3">The sequence shown here is derived from an EMBL/GenBank/DDBJ whole genome shotgun (WGS) entry which is preliminary data.</text>
</comment>
<feature type="region of interest" description="Disordered" evidence="2">
    <location>
        <begin position="1701"/>
        <end position="1796"/>
    </location>
</feature>
<accession>A0A2C5X7E8</accession>
<dbReference type="Proteomes" id="UP000222788">
    <property type="component" value="Unassembled WGS sequence"/>
</dbReference>
<evidence type="ECO:0000313" key="3">
    <source>
        <dbReference type="EMBL" id="PHH53640.1"/>
    </source>
</evidence>
<feature type="region of interest" description="Disordered" evidence="2">
    <location>
        <begin position="507"/>
        <end position="528"/>
    </location>
</feature>
<feature type="compositionally biased region" description="Acidic residues" evidence="2">
    <location>
        <begin position="1779"/>
        <end position="1796"/>
    </location>
</feature>
<feature type="region of interest" description="Disordered" evidence="2">
    <location>
        <begin position="65"/>
        <end position="92"/>
    </location>
</feature>
<reference evidence="3 4" key="2">
    <citation type="journal article" date="2013" name="IMA Fungus">
        <title>IMA Genome-F 1: Ceratocystis fimbriata: Draft nuclear genome sequence for the plant pathogen, Ceratocystis fimbriata.</title>
        <authorList>
            <person name="Wilken P.M."/>
            <person name="Steenkamp E.T."/>
            <person name="Wingfield M.J."/>
            <person name="de Beer Z.W."/>
            <person name="Wingfield B.D."/>
        </authorList>
    </citation>
    <scope>NUCLEOTIDE SEQUENCE [LARGE SCALE GENOMIC DNA]</scope>
    <source>
        <strain evidence="3 4">CBS 114723</strain>
    </source>
</reference>
<evidence type="ECO:0000256" key="1">
    <source>
        <dbReference type="SAM" id="Coils"/>
    </source>
</evidence>
<protein>
    <submittedName>
        <fullName evidence="3">Cytoskeletal protein Sojo</fullName>
    </submittedName>
</protein>
<feature type="compositionally biased region" description="Low complexity" evidence="2">
    <location>
        <begin position="1750"/>
        <end position="1764"/>
    </location>
</feature>
<keyword evidence="1" id="KW-0175">Coiled coil</keyword>
<dbReference type="EMBL" id="APWK03000040">
    <property type="protein sequence ID" value="PHH53640.1"/>
    <property type="molecule type" value="Genomic_DNA"/>
</dbReference>
<gene>
    <name evidence="3" type="primary">sojo</name>
    <name evidence="3" type="ORF">CFIMG_008161RA00001</name>
</gene>
<name>A0A2C5X7E8_9PEZI</name>
<feature type="coiled-coil region" evidence="1">
    <location>
        <begin position="1155"/>
        <end position="1221"/>
    </location>
</feature>
<evidence type="ECO:0000256" key="2">
    <source>
        <dbReference type="SAM" id="MobiDB-lite"/>
    </source>
</evidence>
<reference evidence="3 4" key="1">
    <citation type="journal article" date="2013" name="Fungal Biol.">
        <title>Analysis of microsatellite markers in the genome of the plant pathogen Ceratocystis fimbriata.</title>
        <authorList>
            <person name="Simpson M.C."/>
            <person name="Wilken P.M."/>
            <person name="Coetzee M.P."/>
            <person name="Wingfield M.J."/>
            <person name="Wingfield B.D."/>
        </authorList>
    </citation>
    <scope>NUCLEOTIDE SEQUENCE [LARGE SCALE GENOMIC DNA]</scope>
    <source>
        <strain evidence="3 4">CBS 114723</strain>
    </source>
</reference>
<proteinExistence type="predicted"/>
<sequence length="1796" mass="204482">MESTPGSPVMPSVDDSLLSHRHVHDLALASFKEPPTVIDQEFYDELGPRPDDDYLEAEIEYIKPKHCPEISSPPPTNDPKRILELESPLPPPSAPPDGLLTLIEGEYAKAQISRRTTTPHKLYTALNHVVSSYQTARPKSADVEQYDLFPASYVDNLGQAMNRLVYQEANFNLERDLQFETSKLHLEFAMAGLGAKDMQTRRRQLMRTIATYVQFYSAQIEFLEKDIAQRRLRLPTYMRLHEEHCSEECARPYETAIPEMEKIGTGYCTGSNCEADDTLLWEPAPKNMLPQDAEERSRKLNASCPTEVAVVGNPSTQNIRHMTYHGLKKMVERKFNYSTFVEMMDDSIMKHRRAMDDLERLIYFKLRIYIVWKESQGISVPRIMPHLMPKIGTLTEKNGNIKFLDLDRKYNTLARTSRNYNQEMIRNVVEMYRSENQALALEVKILGGLLDEMAGESEESRKKTRSLAMSRLSVAKNNAKWQDWLVGYKTTAQLADTKAQATQGLCKFKDSSPDGNDEDNTDISTGEKLDPTANKLFMVQEELRHAKAQISELGMAGKSPGKYIALAVKRAEKILNFQHAQLLERLTYDYDRKFDDVKAIANNLRLALETQISWLTTPEAIPTITELLDQRAATRAEIGAEFQDEISRLKEDAVVREAEVESLKSQLAKASLQQDKADAASPIKNRPRPSLGTPSWIKKCSVAMTLRSQNSRLRCENRLLLQRDSWISTEAGLSSQEMAENHKERINELRETYEHRELEMQSSITILQEIVDKVENPDAQGLITRLKAMADIMQRDSQAQIKDNAAAKKEWAKALIAKLEIFDVHDTAMEGVNECIDYLDRMCHVYQKTLEMAAEIFPPIKDKAAEKSHSMAVEFMKKSYSTFTKFAKDDLSKIRAIKRSMDKVKNGEEFGITRASVYQKYLNGQSLLKDARSEAVYYKSLVLQTRRLVLEESEETSSLHERLLEITESDYPSNKPVAEIDESTAAAALLQADVDWRNHSKLQSDAKVATERAFEAMREMKVKLSHSIRLRHRERLEKESIKRDFKFGKFKAIAHCLSLKRGFQARVDSLTDMSKAQAQRHTQQIRTLEIDAADARTMHEKTKADLYQANLELKLLRSDKSILDEGSHTYKEMMQLINDQASKYKSDLGERERIIADLKSAQASLTQKLEDESRRLLHVEEQLRDVTINDSHGREALHKQVQNHVDKVKGMEMELAVAKEELIHVNHNMIDAQNSTKTQVADLLATKAENESLKADNSRLRKVTNKLQEQVDTLGDRLATEESIFEATLGSINKGMGREEVMKLAKSFTSETDAQKFENLKEQFEKLKKKSETDILERESRIHALEQRLSTLPEEREDLEALCNQKEDECIHLKHALNNAKESLSEYARKSSQQETVVGELKEKISKGERTAYETLEGMPSKKILKDVIGVEVNNFSLALERMQRDVNNAVTSVTTHSIKTETNSEIRHQSAKELLEYFSKERSADQPPNPSYTDRDAKMFLELVYFRTMRAELASYMTNRNFSEFEKNMQRVREFLPRTDIAHKSSPHQSEISGSLMVLQGFNDLHTGNISLAMESLASAESYSPRSWESKAYKKLLAKLRNDIEAEKRQHETFPIDHMDDIHARCSCKAQIYRCRDHQKSKCGCRFLHILNPCTTHSNKFTHQVRQGAEYQRKLREQAFPMHDKMVNASLAFIKRVRGAASGQPTPADGRGSPTSSETQAKEDGSAQNTLSLDMTDSSNNDALSIGKSPTVSCSSPSQSDSPIETTQSFTHGISLADELEDASDSDEESDSYDR</sequence>
<evidence type="ECO:0000313" key="4">
    <source>
        <dbReference type="Proteomes" id="UP000222788"/>
    </source>
</evidence>
<feature type="compositionally biased region" description="Polar residues" evidence="2">
    <location>
        <begin position="1727"/>
        <end position="1744"/>
    </location>
</feature>
<feature type="coiled-coil region" evidence="1">
    <location>
        <begin position="1310"/>
        <end position="1383"/>
    </location>
</feature>
<keyword evidence="4" id="KW-1185">Reference proteome</keyword>
<organism evidence="3 4">
    <name type="scientific">Ceratocystis fimbriata CBS 114723</name>
    <dbReference type="NCBI Taxonomy" id="1035309"/>
    <lineage>
        <taxon>Eukaryota</taxon>
        <taxon>Fungi</taxon>
        <taxon>Dikarya</taxon>
        <taxon>Ascomycota</taxon>
        <taxon>Pezizomycotina</taxon>
        <taxon>Sordariomycetes</taxon>
        <taxon>Hypocreomycetidae</taxon>
        <taxon>Microascales</taxon>
        <taxon>Ceratocystidaceae</taxon>
        <taxon>Ceratocystis</taxon>
    </lineage>
</organism>